<gene>
    <name evidence="1" type="ORF">I8748_20035</name>
</gene>
<organism evidence="1 2">
    <name type="scientific">Amazonocrinis nigriterrae CENA67</name>
    <dbReference type="NCBI Taxonomy" id="2794033"/>
    <lineage>
        <taxon>Bacteria</taxon>
        <taxon>Bacillati</taxon>
        <taxon>Cyanobacteriota</taxon>
        <taxon>Cyanophyceae</taxon>
        <taxon>Nostocales</taxon>
        <taxon>Nostocaceae</taxon>
        <taxon>Amazonocrinis</taxon>
        <taxon>Amazonocrinis nigriterrae</taxon>
    </lineage>
</organism>
<dbReference type="EMBL" id="JAECZC010000043">
    <property type="protein sequence ID" value="MBH8564444.1"/>
    <property type="molecule type" value="Genomic_DNA"/>
</dbReference>
<accession>A0A8J7HY15</accession>
<reference evidence="1 2" key="1">
    <citation type="journal article" date="2021" name="Int. J. Syst. Evol. Microbiol.">
        <title>Amazonocrinis nigriterrae gen. nov., sp. nov., Atlanticothrix silvestris gen. nov., sp. nov. and Dendronalium phyllosphericum gen. nov., sp. nov., nostocacean cyanobacteria from Brazilian environments.</title>
        <authorList>
            <person name="Alvarenga D.O."/>
            <person name="Andreote A.P.D."/>
            <person name="Branco L.H.Z."/>
            <person name="Delbaje E."/>
            <person name="Cruz R.B."/>
            <person name="Varani A.M."/>
            <person name="Fiore M.F."/>
        </authorList>
    </citation>
    <scope>NUCLEOTIDE SEQUENCE [LARGE SCALE GENOMIC DNA]</scope>
    <source>
        <strain evidence="1 2">CENA67</strain>
    </source>
</reference>
<keyword evidence="2" id="KW-1185">Reference proteome</keyword>
<dbReference type="AlphaFoldDB" id="A0A8J7HY15"/>
<sequence>MKYAILIKLGGEIIAADEADYDDYKGFLKCPNCKEPVFLRKSHLRNEIEIGSFFVHHKAMPEVSACELRVGRYSKQDVEIIAAKAKGQRLEKLKISLWKFLKNNLTINLKSWSTSASDVKRIKFLGEVVDYGMEILENNVNFIIDNTLPRVETLFIEKDPKIAIIPEMQPFFDAFLKQNKSNWRLHCKITREALELFLSSHSMKEIRYRLLCCLCHPKALESVPELLDLDAETVEWREKFTAYLTLQVTFVFLTVDWINIFE</sequence>
<name>A0A8J7HY15_9NOST</name>
<dbReference type="Proteomes" id="UP000632766">
    <property type="component" value="Unassembled WGS sequence"/>
</dbReference>
<comment type="caution">
    <text evidence="1">The sequence shown here is derived from an EMBL/GenBank/DDBJ whole genome shotgun (WGS) entry which is preliminary data.</text>
</comment>
<evidence type="ECO:0000313" key="1">
    <source>
        <dbReference type="EMBL" id="MBH8564444.1"/>
    </source>
</evidence>
<evidence type="ECO:0000313" key="2">
    <source>
        <dbReference type="Proteomes" id="UP000632766"/>
    </source>
</evidence>
<dbReference type="RefSeq" id="WP_198126282.1">
    <property type="nucleotide sequence ID" value="NZ_JAECZC010000043.1"/>
</dbReference>
<protein>
    <submittedName>
        <fullName evidence="1">Uncharacterized protein</fullName>
    </submittedName>
</protein>
<proteinExistence type="predicted"/>